<dbReference type="AlphaFoldDB" id="D8RM41"/>
<dbReference type="Gramene" id="EFJ27038">
    <property type="protein sequence ID" value="EFJ27038"/>
    <property type="gene ID" value="SELMODRAFT_449657"/>
</dbReference>
<dbReference type="GO" id="GO:0043565">
    <property type="term" value="F:sequence-specific DNA binding"/>
    <property type="evidence" value="ECO:0000318"/>
    <property type="project" value="GO_Central"/>
</dbReference>
<dbReference type="HOGENOM" id="CLU_011924_0_2_1"/>
<keyword evidence="1" id="KW-0805">Transcription regulation</keyword>
<evidence type="ECO:0000256" key="3">
    <source>
        <dbReference type="SAM" id="MobiDB-lite"/>
    </source>
</evidence>
<name>D8RM41_SELML</name>
<accession>D8RM41</accession>
<organism evidence="5">
    <name type="scientific">Selaginella moellendorffii</name>
    <name type="common">Spikemoss</name>
    <dbReference type="NCBI Taxonomy" id="88036"/>
    <lineage>
        <taxon>Eukaryota</taxon>
        <taxon>Viridiplantae</taxon>
        <taxon>Streptophyta</taxon>
        <taxon>Embryophyta</taxon>
        <taxon>Tracheophyta</taxon>
        <taxon>Lycopodiopsida</taxon>
        <taxon>Selaginellales</taxon>
        <taxon>Selaginellaceae</taxon>
        <taxon>Selaginella</taxon>
    </lineage>
</organism>
<evidence type="ECO:0000256" key="2">
    <source>
        <dbReference type="ARBA" id="ARBA00023163"/>
    </source>
</evidence>
<keyword evidence="5" id="KW-1185">Reference proteome</keyword>
<dbReference type="KEGG" id="smo:SELMODRAFT_449657"/>
<protein>
    <submittedName>
        <fullName evidence="4">GRAS family protein</fullName>
    </submittedName>
</protein>
<dbReference type="PANTHER" id="PTHR31636">
    <property type="entry name" value="OSJNBA0084A10.13 PROTEIN-RELATED"/>
    <property type="match status" value="1"/>
</dbReference>
<dbReference type="Pfam" id="PF03514">
    <property type="entry name" value="GRAS"/>
    <property type="match status" value="1"/>
</dbReference>
<sequence length="538" mass="60269">MLLDTSFGRLNSSFSPNCFGSPVEDVPMDTSIADIPVLVERWSFESHSPSSFDDSRNSEDTVSPDYSGEFVQSSATCEDDDLRRLMKAMLDDHERSFPDPQQVAVNPVSPPQYQQQQEIERSLVDFRHHSHDERVDFVYPELGVQVHPWDEDMDSIRLVHLLLGAAEATVCGETDLAIAIIDRLKSCCSTQSGTTMQRIAAYFRDALNCRLHGLKFFSRTESQFDTVGAFHVLHEICPYIKFGHFSANQAILESVAGEQRVHIFDFDITDGVQWPSLMQSLALRAGGPPQLKITALYRPNSKGALSTTQETGKRLAACARQFNVPFVFNQVRVDGESEEFLSSSLKLIQGEALVVNCMLHLPHMSCHSRDAVRFFLGKMAALRPRVLAIVEEDLSCTSTTFTGRFHEALYHYSTLFDSLEATLASEDEMRSLVERVFLGPRIKNTVTSAVSRSPLEKEAVSHVDFSGKMVKNRWSGLAEAVGFQQRSFSSYNRCQARLLVGLFQDGHQIQEDEDTMLLCWKSRPLIAASVWSSSSDPA</sequence>
<dbReference type="Proteomes" id="UP000001514">
    <property type="component" value="Unassembled WGS sequence"/>
</dbReference>
<proteinExistence type="predicted"/>
<reference evidence="4 5" key="1">
    <citation type="journal article" date="2011" name="Science">
        <title>The Selaginella genome identifies genetic changes associated with the evolution of vascular plants.</title>
        <authorList>
            <person name="Banks J.A."/>
            <person name="Nishiyama T."/>
            <person name="Hasebe M."/>
            <person name="Bowman J.L."/>
            <person name="Gribskov M."/>
            <person name="dePamphilis C."/>
            <person name="Albert V.A."/>
            <person name="Aono N."/>
            <person name="Aoyama T."/>
            <person name="Ambrose B.A."/>
            <person name="Ashton N.W."/>
            <person name="Axtell M.J."/>
            <person name="Barker E."/>
            <person name="Barker M.S."/>
            <person name="Bennetzen J.L."/>
            <person name="Bonawitz N.D."/>
            <person name="Chapple C."/>
            <person name="Cheng C."/>
            <person name="Correa L.G."/>
            <person name="Dacre M."/>
            <person name="DeBarry J."/>
            <person name="Dreyer I."/>
            <person name="Elias M."/>
            <person name="Engstrom E.M."/>
            <person name="Estelle M."/>
            <person name="Feng L."/>
            <person name="Finet C."/>
            <person name="Floyd S.K."/>
            <person name="Frommer W.B."/>
            <person name="Fujita T."/>
            <person name="Gramzow L."/>
            <person name="Gutensohn M."/>
            <person name="Harholt J."/>
            <person name="Hattori M."/>
            <person name="Heyl A."/>
            <person name="Hirai T."/>
            <person name="Hiwatashi Y."/>
            <person name="Ishikawa M."/>
            <person name="Iwata M."/>
            <person name="Karol K.G."/>
            <person name="Koehler B."/>
            <person name="Kolukisaoglu U."/>
            <person name="Kubo M."/>
            <person name="Kurata T."/>
            <person name="Lalonde S."/>
            <person name="Li K."/>
            <person name="Li Y."/>
            <person name="Litt A."/>
            <person name="Lyons E."/>
            <person name="Manning G."/>
            <person name="Maruyama T."/>
            <person name="Michael T.P."/>
            <person name="Mikami K."/>
            <person name="Miyazaki S."/>
            <person name="Morinaga S."/>
            <person name="Murata T."/>
            <person name="Mueller-Roeber B."/>
            <person name="Nelson D.R."/>
            <person name="Obara M."/>
            <person name="Oguri Y."/>
            <person name="Olmstead R.G."/>
            <person name="Onodera N."/>
            <person name="Petersen B.L."/>
            <person name="Pils B."/>
            <person name="Prigge M."/>
            <person name="Rensing S.A."/>
            <person name="Riano-Pachon D.M."/>
            <person name="Roberts A.W."/>
            <person name="Sato Y."/>
            <person name="Scheller H.V."/>
            <person name="Schulz B."/>
            <person name="Schulz C."/>
            <person name="Shakirov E.V."/>
            <person name="Shibagaki N."/>
            <person name="Shinohara N."/>
            <person name="Shippen D.E."/>
            <person name="Soerensen I."/>
            <person name="Sotooka R."/>
            <person name="Sugimoto N."/>
            <person name="Sugita M."/>
            <person name="Sumikawa N."/>
            <person name="Tanurdzic M."/>
            <person name="Theissen G."/>
            <person name="Ulvskov P."/>
            <person name="Wakazuki S."/>
            <person name="Weng J.K."/>
            <person name="Willats W.W."/>
            <person name="Wipf D."/>
            <person name="Wolf P.G."/>
            <person name="Yang L."/>
            <person name="Zimmer A.D."/>
            <person name="Zhu Q."/>
            <person name="Mitros T."/>
            <person name="Hellsten U."/>
            <person name="Loque D."/>
            <person name="Otillar R."/>
            <person name="Salamov A."/>
            <person name="Schmutz J."/>
            <person name="Shapiro H."/>
            <person name="Lindquist E."/>
            <person name="Lucas S."/>
            <person name="Rokhsar D."/>
            <person name="Grigoriev I.V."/>
        </authorList>
    </citation>
    <scope>NUCLEOTIDE SEQUENCE [LARGE SCALE GENOMIC DNA]</scope>
</reference>
<evidence type="ECO:0000313" key="4">
    <source>
        <dbReference type="EMBL" id="EFJ27038.1"/>
    </source>
</evidence>
<dbReference type="FunCoup" id="D8RM41">
    <property type="interactions" value="60"/>
</dbReference>
<evidence type="ECO:0000313" key="5">
    <source>
        <dbReference type="Proteomes" id="UP000001514"/>
    </source>
</evidence>
<dbReference type="eggNOG" id="ENOG502R0MM">
    <property type="taxonomic scope" value="Eukaryota"/>
</dbReference>
<keyword evidence="2" id="KW-0804">Transcription</keyword>
<dbReference type="GO" id="GO:0003700">
    <property type="term" value="F:DNA-binding transcription factor activity"/>
    <property type="evidence" value="ECO:0000318"/>
    <property type="project" value="GO_Central"/>
</dbReference>
<dbReference type="OrthoDB" id="646981at2759"/>
<dbReference type="EMBL" id="GL377583">
    <property type="protein sequence ID" value="EFJ27038.1"/>
    <property type="molecule type" value="Genomic_DNA"/>
</dbReference>
<dbReference type="InterPro" id="IPR005202">
    <property type="entry name" value="TF_GRAS"/>
</dbReference>
<dbReference type="GO" id="GO:0005634">
    <property type="term" value="C:nucleus"/>
    <property type="evidence" value="ECO:0000318"/>
    <property type="project" value="GO_Central"/>
</dbReference>
<dbReference type="PROSITE" id="PS50985">
    <property type="entry name" value="GRAS"/>
    <property type="match status" value="1"/>
</dbReference>
<dbReference type="InParanoid" id="D8RM41"/>
<dbReference type="GO" id="GO:0006355">
    <property type="term" value="P:regulation of DNA-templated transcription"/>
    <property type="evidence" value="ECO:0000318"/>
    <property type="project" value="GO_Central"/>
</dbReference>
<feature type="region of interest" description="Disordered" evidence="3">
    <location>
        <begin position="46"/>
        <end position="68"/>
    </location>
</feature>
<evidence type="ECO:0000256" key="1">
    <source>
        <dbReference type="ARBA" id="ARBA00023015"/>
    </source>
</evidence>
<dbReference type="OMA" id="IMENDEP"/>
<gene>
    <name evidence="4" type="ORF">SELMODRAFT_449657</name>
</gene>